<organism evidence="1 2">
    <name type="scientific">Cronobacter phage vB_CsaM_GAP31</name>
    <dbReference type="NCBI Taxonomy" id="1141135"/>
    <lineage>
        <taxon>Viruses</taxon>
        <taxon>Duplodnaviria</taxon>
        <taxon>Heunggongvirae</taxon>
        <taxon>Uroviricota</taxon>
        <taxon>Caudoviricetes</taxon>
        <taxon>Vequintavirinae</taxon>
        <taxon>Seunavirus</taxon>
        <taxon>Seunavirus GAP31</taxon>
    </lineage>
</organism>
<proteinExistence type="predicted"/>
<dbReference type="OrthoDB" id="24767at10239"/>
<reference evidence="1 2" key="1">
    <citation type="journal article" date="2012" name="J. Virol.">
        <title>Genome Sequence of Cronobacter sakazakii Myovirus vB_CsaM_GAP31.</title>
        <authorList>
            <person name="Abbasifar R."/>
            <person name="Kropinski A.M."/>
            <person name="Sabour P.M."/>
            <person name="Ackermann H.W."/>
            <person name="Alanis Villa A."/>
            <person name="Abbasifar A."/>
            <person name="Griffiths M.W."/>
        </authorList>
    </citation>
    <scope>NUCLEOTIDE SEQUENCE [LARGE SCALE GENOMIC DNA]</scope>
</reference>
<dbReference type="EMBL" id="JN882284">
    <property type="protein sequence ID" value="AFC21344.1"/>
    <property type="molecule type" value="Genomic_DNA"/>
</dbReference>
<gene>
    <name evidence="1" type="ORF">GAP31_163</name>
</gene>
<accession>K4FAX3</accession>
<dbReference type="KEGG" id="vg:13993482"/>
<evidence type="ECO:0000313" key="1">
    <source>
        <dbReference type="EMBL" id="AFC21344.1"/>
    </source>
</evidence>
<name>K4FAX3_9CAUD</name>
<keyword evidence="2" id="KW-1185">Reference proteome</keyword>
<sequence length="73" mass="8280">MEEIIDYPEIIELANRLGIRIVSRGPSTRYLIRFTMKRRWGGAKKYAYECTLGTLAAYVAQIERSGGKIVGID</sequence>
<dbReference type="RefSeq" id="YP_006986999.1">
    <property type="nucleotide sequence ID" value="NC_019400.1"/>
</dbReference>
<protein>
    <submittedName>
        <fullName evidence="1">Uncharacterized protein</fullName>
    </submittedName>
</protein>
<dbReference type="Proteomes" id="UP000000458">
    <property type="component" value="Segment"/>
</dbReference>
<evidence type="ECO:0000313" key="2">
    <source>
        <dbReference type="Proteomes" id="UP000000458"/>
    </source>
</evidence>
<dbReference type="GeneID" id="13993482"/>